<name>A0A7D5GEM7_9EURY</name>
<gene>
    <name evidence="2" type="ORF">HUG10_20175</name>
</gene>
<evidence type="ECO:0000313" key="2">
    <source>
        <dbReference type="EMBL" id="QLG29925.1"/>
    </source>
</evidence>
<dbReference type="EMBL" id="CP058531">
    <property type="protein sequence ID" value="QLG29925.1"/>
    <property type="molecule type" value="Genomic_DNA"/>
</dbReference>
<dbReference type="KEGG" id="halg:HUG10_20175"/>
<dbReference type="RefSeq" id="WP_179171499.1">
    <property type="nucleotide sequence ID" value="NZ_CP058531.1"/>
</dbReference>
<accession>A0A7D5GEM7</accession>
<dbReference type="Proteomes" id="UP000509750">
    <property type="component" value="Plasmid unnamed2"/>
</dbReference>
<evidence type="ECO:0000259" key="1">
    <source>
        <dbReference type="Pfam" id="PF18545"/>
    </source>
</evidence>
<dbReference type="AlphaFoldDB" id="A0A7D5GEM7"/>
<protein>
    <recommendedName>
        <fullName evidence="1">Halobacterial output domain-containing protein</fullName>
    </recommendedName>
</protein>
<keyword evidence="3" id="KW-1185">Reference proteome</keyword>
<reference evidence="2 3" key="1">
    <citation type="submission" date="2020-07" db="EMBL/GenBank/DDBJ databases">
        <title>Gai3-2, isolated from salt lake.</title>
        <authorList>
            <person name="Cui H."/>
            <person name="Shi X."/>
        </authorList>
    </citation>
    <scope>NUCLEOTIDE SEQUENCE [LARGE SCALE GENOMIC DNA]</scope>
    <source>
        <strain evidence="2 3">Gai3-2</strain>
        <plasmid evidence="2 3">unnamed2</plasmid>
    </source>
</reference>
<dbReference type="InterPro" id="IPR040624">
    <property type="entry name" value="HalOD1"/>
</dbReference>
<dbReference type="OrthoDB" id="221929at2157"/>
<feature type="domain" description="Halobacterial output" evidence="1">
    <location>
        <begin position="19"/>
        <end position="86"/>
    </location>
</feature>
<geneLocation type="plasmid" evidence="2 3">
    <name>unnamed2</name>
</geneLocation>
<sequence>MPNENNRVEDSYTPEQTRTLCGAVIEAIADYRGTDPHTDDFVLYEYTDPDAITKLFQHDANQNHLLQFTADDAQITLEGNDTVEISVNRLPDGQHSLQK</sequence>
<keyword evidence="2" id="KW-0614">Plasmid</keyword>
<dbReference type="GeneID" id="56031202"/>
<evidence type="ECO:0000313" key="3">
    <source>
        <dbReference type="Proteomes" id="UP000509750"/>
    </source>
</evidence>
<dbReference type="Pfam" id="PF18545">
    <property type="entry name" value="HalOD1"/>
    <property type="match status" value="1"/>
</dbReference>
<organism evidence="2 3">
    <name type="scientific">Halorarum halophilum</name>
    <dbReference type="NCBI Taxonomy" id="2743090"/>
    <lineage>
        <taxon>Archaea</taxon>
        <taxon>Methanobacteriati</taxon>
        <taxon>Methanobacteriota</taxon>
        <taxon>Stenosarchaea group</taxon>
        <taxon>Halobacteria</taxon>
        <taxon>Halobacteriales</taxon>
        <taxon>Haloferacaceae</taxon>
        <taxon>Halorarum</taxon>
    </lineage>
</organism>
<proteinExistence type="predicted"/>